<feature type="transmembrane region" description="Helical" evidence="1">
    <location>
        <begin position="144"/>
        <end position="162"/>
    </location>
</feature>
<evidence type="ECO:0000256" key="1">
    <source>
        <dbReference type="SAM" id="Phobius"/>
    </source>
</evidence>
<dbReference type="OrthoDB" id="10380871at2759"/>
<evidence type="ECO:0000313" key="2">
    <source>
        <dbReference type="EMBL" id="CAE7944176.1"/>
    </source>
</evidence>
<keyword evidence="1" id="KW-0472">Membrane</keyword>
<keyword evidence="1" id="KW-0812">Transmembrane</keyword>
<dbReference type="AlphaFoldDB" id="A0A813CIU0"/>
<gene>
    <name evidence="2" type="ORF">SNEC2469_LOCUS35277</name>
</gene>
<name>A0A813CIU0_9DINO</name>
<protein>
    <submittedName>
        <fullName evidence="2">Uncharacterized protein</fullName>
    </submittedName>
</protein>
<feature type="non-terminal residue" evidence="2">
    <location>
        <position position="170"/>
    </location>
</feature>
<dbReference type="EMBL" id="CAJNJA010101259">
    <property type="protein sequence ID" value="CAE7944176.1"/>
    <property type="molecule type" value="Genomic_DNA"/>
</dbReference>
<dbReference type="Proteomes" id="UP000601435">
    <property type="component" value="Unassembled WGS sequence"/>
</dbReference>
<comment type="caution">
    <text evidence="2">The sequence shown here is derived from an EMBL/GenBank/DDBJ whole genome shotgun (WGS) entry which is preliminary data.</text>
</comment>
<keyword evidence="1" id="KW-1133">Transmembrane helix</keyword>
<keyword evidence="3" id="KW-1185">Reference proteome</keyword>
<organism evidence="2 3">
    <name type="scientific">Symbiodinium necroappetens</name>
    <dbReference type="NCBI Taxonomy" id="1628268"/>
    <lineage>
        <taxon>Eukaryota</taxon>
        <taxon>Sar</taxon>
        <taxon>Alveolata</taxon>
        <taxon>Dinophyceae</taxon>
        <taxon>Suessiales</taxon>
        <taxon>Symbiodiniaceae</taxon>
        <taxon>Symbiodinium</taxon>
    </lineage>
</organism>
<evidence type="ECO:0000313" key="3">
    <source>
        <dbReference type="Proteomes" id="UP000601435"/>
    </source>
</evidence>
<feature type="transmembrane region" description="Helical" evidence="1">
    <location>
        <begin position="116"/>
        <end position="138"/>
    </location>
</feature>
<reference evidence="2" key="1">
    <citation type="submission" date="2021-02" db="EMBL/GenBank/DDBJ databases">
        <authorList>
            <person name="Dougan E. K."/>
            <person name="Rhodes N."/>
            <person name="Thang M."/>
            <person name="Chan C."/>
        </authorList>
    </citation>
    <scope>NUCLEOTIDE SEQUENCE</scope>
</reference>
<proteinExistence type="predicted"/>
<accession>A0A813CIU0</accession>
<sequence length="170" mass="18756">MWGSDGVYSDVGNLFHQLNAVAKKRMESRSSAAQQPTTTCDAAVIVMCLVSWFMCHAAQLRLLSMASIDPTWQAYLLPCFQRLYRAAWCPGSFGEAADRWAYVTAFAGQVTQEGDALYVVMCGTLVLGAFSPMVEVFLPGPDWLLPQLFSSIASFFLMVYLIRSGVEVSE</sequence>